<proteinExistence type="inferred from homology"/>
<feature type="region of interest" description="Disordered" evidence="8">
    <location>
        <begin position="1"/>
        <end position="258"/>
    </location>
</feature>
<evidence type="ECO:0000313" key="10">
    <source>
        <dbReference type="Proteomes" id="UP000001056"/>
    </source>
</evidence>
<dbReference type="InParanoid" id="Q2HAY3"/>
<reference evidence="10" key="1">
    <citation type="journal article" date="2015" name="Genome Announc.">
        <title>Draft genome sequence of the cellulolytic fungus Chaetomium globosum.</title>
        <authorList>
            <person name="Cuomo C.A."/>
            <person name="Untereiner W.A."/>
            <person name="Ma L.-J."/>
            <person name="Grabherr M."/>
            <person name="Birren B.W."/>
        </authorList>
    </citation>
    <scope>NUCLEOTIDE SEQUENCE [LARGE SCALE GENOMIC DNA]</scope>
    <source>
        <strain evidence="10">ATCC 6205 / CBS 148.51 / DSM 1962 / NBRC 6347 / NRRL 1970</strain>
    </source>
</reference>
<evidence type="ECO:0000256" key="5">
    <source>
        <dbReference type="ARBA" id="ARBA00022829"/>
    </source>
</evidence>
<keyword evidence="10" id="KW-1185">Reference proteome</keyword>
<dbReference type="Pfam" id="PF10345">
    <property type="entry name" value="Cohesin_load"/>
    <property type="match status" value="2"/>
</dbReference>
<evidence type="ECO:0000256" key="7">
    <source>
        <dbReference type="ARBA" id="ARBA00023306"/>
    </source>
</evidence>
<keyword evidence="7" id="KW-0131">Cell cycle</keyword>
<name>Q2HAY3_CHAGB</name>
<dbReference type="RefSeq" id="XP_001229137.1">
    <property type="nucleotide sequence ID" value="XM_001229136.1"/>
</dbReference>
<dbReference type="OrthoDB" id="5565328at2759"/>
<keyword evidence="5" id="KW-0159">Chromosome partition</keyword>
<dbReference type="GO" id="GO:0007064">
    <property type="term" value="P:mitotic sister chromatid cohesion"/>
    <property type="evidence" value="ECO:0007669"/>
    <property type="project" value="InterPro"/>
</dbReference>
<evidence type="ECO:0000256" key="2">
    <source>
        <dbReference type="ARBA" id="ARBA00008585"/>
    </source>
</evidence>
<feature type="compositionally biased region" description="Pro residues" evidence="8">
    <location>
        <begin position="139"/>
        <end position="157"/>
    </location>
</feature>
<dbReference type="AlphaFoldDB" id="Q2HAY3"/>
<evidence type="ECO:0000256" key="8">
    <source>
        <dbReference type="SAM" id="MobiDB-lite"/>
    </source>
</evidence>
<dbReference type="GO" id="GO:0005634">
    <property type="term" value="C:nucleus"/>
    <property type="evidence" value="ECO:0007669"/>
    <property type="project" value="UniProtKB-SubCell"/>
</dbReference>
<evidence type="ECO:0000256" key="1">
    <source>
        <dbReference type="ARBA" id="ARBA00004123"/>
    </source>
</evidence>
<comment type="subcellular location">
    <subcellularLocation>
        <location evidence="1">Nucleus</location>
    </subcellularLocation>
</comment>
<organism evidence="9 10">
    <name type="scientific">Chaetomium globosum (strain ATCC 6205 / CBS 148.51 / DSM 1962 / NBRC 6347 / NRRL 1970)</name>
    <name type="common">Soil fungus</name>
    <dbReference type="NCBI Taxonomy" id="306901"/>
    <lineage>
        <taxon>Eukaryota</taxon>
        <taxon>Fungi</taxon>
        <taxon>Dikarya</taxon>
        <taxon>Ascomycota</taxon>
        <taxon>Pezizomycotina</taxon>
        <taxon>Sordariomycetes</taxon>
        <taxon>Sordariomycetidae</taxon>
        <taxon>Sordariales</taxon>
        <taxon>Chaetomiaceae</taxon>
        <taxon>Chaetomium</taxon>
    </lineage>
</organism>
<dbReference type="eggNOG" id="ENOG502SEKM">
    <property type="taxonomic scope" value="Eukaryota"/>
</dbReference>
<dbReference type="HOGENOM" id="CLU_006541_0_1_1"/>
<feature type="compositionally biased region" description="Low complexity" evidence="8">
    <location>
        <begin position="10"/>
        <end position="46"/>
    </location>
</feature>
<protein>
    <recommendedName>
        <fullName evidence="11">Cohesin loading factor</fullName>
    </recommendedName>
</protein>
<feature type="compositionally biased region" description="Low complexity" evidence="8">
    <location>
        <begin position="66"/>
        <end position="91"/>
    </location>
</feature>
<evidence type="ECO:0000313" key="9">
    <source>
        <dbReference type="EMBL" id="EAQ90686.1"/>
    </source>
</evidence>
<sequence length="845" mass="94144">MPPGEAYGSQGQQQQHHQFQHVHPQAQQLQHQHQHQHLAPLHAGLQAPPPLLPHPQFANPYPNGNQQYQHQHQHQLQHQQQQQHQQQHLQYVHPSYTQQQQQPVQFYPNNAPPPLPQQQQQQQQYSNYNGTFHHQPAPAFAPAPQAAPLPQPLPVSTPMPTSIQFVNPSYLQHSPTPRPPNNAFPASQPHTPSTMSPQLPRAVQPNPPKPMPVKASPKLEEKRPPSRGTPKLLTRDPRRPSSSAGVAKSPITPHASTHTETLPLLLSVAEDCFEKANAAAQQVAKTMSPSEVAEHHKLVATGLGCLDVALKSNKLWPRLEARLCLRYTSILIEETTNITEAETALTRGISVCEKHRFLDLKYSSQFLLMKTLFQRNQKAAFKSIDSHIADCTTYACLFDTRRILLTFTSYKHVPWIYAFRFLKAAFHLQSGTAADNHAIENLRKIAGIANQRSDKGIFVMAMLLEGLAHLSTTKDDWATRVQMCIAQVSKLQLDESIRTPQTDVLLLLLDLACSLHQKTHQISAQKLTALQKRLEELKQSQDWPSQSGEMMLPVNRMQNAQQIVSADTSAVLRPGEDGVDYLVLSTLGKQEAWALAYVFNGIVAHYKASTPGRSSSMWGEANESQSEFLTVLALYLEGVFHQGTAALEKATAIWKDKRFEMDWSGAPKATGSRITTELSILAAINRLWIMQEPAQTDDAEMAELVDLLRPICEDNPDQEIRTVYNLALSSVRLNPPLSINQIKRHIQQSLSGAQQTCNTQYLAIALNIMRARLFENVVGEQALKSARAGSAQARKSGNVLWMSVADGMLAQSFEMQGALAEARATRDSGVRLANEAFAKTKMICS</sequence>
<keyword evidence="4" id="KW-0498">Mitosis</keyword>
<accession>Q2HAY3</accession>
<feature type="compositionally biased region" description="Polar residues" evidence="8">
    <location>
        <begin position="158"/>
        <end position="175"/>
    </location>
</feature>
<dbReference type="STRING" id="306901.Q2HAY3"/>
<dbReference type="OMA" id="QMVDICC"/>
<dbReference type="GeneID" id="4388823"/>
<evidence type="ECO:0000256" key="3">
    <source>
        <dbReference type="ARBA" id="ARBA00022618"/>
    </source>
</evidence>
<dbReference type="Proteomes" id="UP000001056">
    <property type="component" value="Unassembled WGS sequence"/>
</dbReference>
<keyword evidence="6" id="KW-0539">Nucleus</keyword>
<dbReference type="GO" id="GO:0007059">
    <property type="term" value="P:chromosome segregation"/>
    <property type="evidence" value="ECO:0007669"/>
    <property type="project" value="UniProtKB-KW"/>
</dbReference>
<evidence type="ECO:0000256" key="6">
    <source>
        <dbReference type="ARBA" id="ARBA00023242"/>
    </source>
</evidence>
<keyword evidence="3" id="KW-0132">Cell division</keyword>
<evidence type="ECO:0000256" key="4">
    <source>
        <dbReference type="ARBA" id="ARBA00022776"/>
    </source>
</evidence>
<feature type="compositionally biased region" description="Polar residues" evidence="8">
    <location>
        <begin position="184"/>
        <end position="197"/>
    </location>
</feature>
<dbReference type="VEuPathDB" id="FungiDB:CHGG_02621"/>
<gene>
    <name evidence="9" type="ORF">CHGG_02621</name>
</gene>
<dbReference type="PANTHER" id="PTHR21394">
    <property type="entry name" value="MAU2 CHROMATID COHESION FACTOR HOMOLOG"/>
    <property type="match status" value="1"/>
</dbReference>
<dbReference type="EMBL" id="CH408030">
    <property type="protein sequence ID" value="EAQ90686.1"/>
    <property type="molecule type" value="Genomic_DNA"/>
</dbReference>
<dbReference type="InterPro" id="IPR019440">
    <property type="entry name" value="MAU2"/>
</dbReference>
<evidence type="ECO:0008006" key="11">
    <source>
        <dbReference type="Google" id="ProtNLM"/>
    </source>
</evidence>
<dbReference type="GO" id="GO:0051301">
    <property type="term" value="P:cell division"/>
    <property type="evidence" value="ECO:0007669"/>
    <property type="project" value="UniProtKB-KW"/>
</dbReference>
<comment type="similarity">
    <text evidence="2">Belongs to the SCC4/mau-2 family.</text>
</comment>